<dbReference type="SUPFAM" id="SSF51735">
    <property type="entry name" value="NAD(P)-binding Rossmann-fold domains"/>
    <property type="match status" value="1"/>
</dbReference>
<dbReference type="Pfam" id="PF01408">
    <property type="entry name" value="GFO_IDH_MocA"/>
    <property type="match status" value="1"/>
</dbReference>
<dbReference type="RefSeq" id="WP_168038528.1">
    <property type="nucleotide sequence ID" value="NZ_JAATJH010000005.1"/>
</dbReference>
<sequence length="365" mass="41284">MIKIGVLGCGMIAERGHLPAIQQTPGLILEALFAPRWERTVEMQQRFNATHAYPTEAAFWESDFDAVVICTPAPLHLEHVIQAAKHGKNILCEKPLAMTESDIEEMIRVTDAARVKLYTGFTYRFSPSALEIKRLVKDGSIGEVRALRLIYLWNLHGKWQYDASGTMIPSRLRVGRMEEGGPMVDCGVHQIDLARWWLGSEVSSFKGIGVWVEDFEAPDHLYLHMGHECGAHTMVEMSFSYNATSKEPRSNFQYELIGTDGVIRFNREEHTFEVRNSRGTRHLPWHPEKNFRGMYTELHHALTSNDDRNMPLAKDGLVATRIAREATENAILNRAPNSSKHKSTMLRVGADFMNETVPADSAEPI</sequence>
<feature type="domain" description="Gfo/Idh/MocA-like oxidoreductase N-terminal" evidence="2">
    <location>
        <begin position="2"/>
        <end position="120"/>
    </location>
</feature>
<dbReference type="Pfam" id="PF22725">
    <property type="entry name" value="GFO_IDH_MocA_C3"/>
    <property type="match status" value="1"/>
</dbReference>
<organism evidence="4 5">
    <name type="scientific">Neolewinella antarctica</name>
    <dbReference type="NCBI Taxonomy" id="442734"/>
    <lineage>
        <taxon>Bacteria</taxon>
        <taxon>Pseudomonadati</taxon>
        <taxon>Bacteroidota</taxon>
        <taxon>Saprospiria</taxon>
        <taxon>Saprospirales</taxon>
        <taxon>Lewinellaceae</taxon>
        <taxon>Neolewinella</taxon>
    </lineage>
</organism>
<dbReference type="InterPro" id="IPR055170">
    <property type="entry name" value="GFO_IDH_MocA-like_dom"/>
</dbReference>
<dbReference type="Proteomes" id="UP000770785">
    <property type="component" value="Unassembled WGS sequence"/>
</dbReference>
<evidence type="ECO:0000256" key="1">
    <source>
        <dbReference type="ARBA" id="ARBA00023002"/>
    </source>
</evidence>
<reference evidence="4 5" key="1">
    <citation type="submission" date="2020-03" db="EMBL/GenBank/DDBJ databases">
        <title>Genomic Encyclopedia of Type Strains, Phase IV (KMG-IV): sequencing the most valuable type-strain genomes for metagenomic binning, comparative biology and taxonomic classification.</title>
        <authorList>
            <person name="Goeker M."/>
        </authorList>
    </citation>
    <scope>NUCLEOTIDE SEQUENCE [LARGE SCALE GENOMIC DNA]</scope>
    <source>
        <strain evidence="4 5">DSM 105096</strain>
    </source>
</reference>
<gene>
    <name evidence="4" type="ORF">GGR27_002943</name>
</gene>
<feature type="domain" description="GFO/IDH/MocA-like oxidoreductase" evidence="3">
    <location>
        <begin position="131"/>
        <end position="264"/>
    </location>
</feature>
<dbReference type="InterPro" id="IPR050463">
    <property type="entry name" value="Gfo/Idh/MocA_oxidrdct_glycsds"/>
</dbReference>
<dbReference type="Gene3D" id="3.40.50.720">
    <property type="entry name" value="NAD(P)-binding Rossmann-like Domain"/>
    <property type="match status" value="1"/>
</dbReference>
<keyword evidence="5" id="KW-1185">Reference proteome</keyword>
<dbReference type="InterPro" id="IPR000683">
    <property type="entry name" value="Gfo/Idh/MocA-like_OxRdtase_N"/>
</dbReference>
<dbReference type="EMBL" id="JAATJH010000005">
    <property type="protein sequence ID" value="NJC27426.1"/>
    <property type="molecule type" value="Genomic_DNA"/>
</dbReference>
<evidence type="ECO:0000259" key="3">
    <source>
        <dbReference type="Pfam" id="PF22725"/>
    </source>
</evidence>
<dbReference type="InterPro" id="IPR036291">
    <property type="entry name" value="NAD(P)-bd_dom_sf"/>
</dbReference>
<dbReference type="PANTHER" id="PTHR43818">
    <property type="entry name" value="BCDNA.GH03377"/>
    <property type="match status" value="1"/>
</dbReference>
<comment type="caution">
    <text evidence="4">The sequence shown here is derived from an EMBL/GenBank/DDBJ whole genome shotgun (WGS) entry which is preliminary data.</text>
</comment>
<keyword evidence="1" id="KW-0560">Oxidoreductase</keyword>
<accession>A0ABX0XEW0</accession>
<evidence type="ECO:0000313" key="4">
    <source>
        <dbReference type="EMBL" id="NJC27426.1"/>
    </source>
</evidence>
<dbReference type="Gene3D" id="3.30.360.10">
    <property type="entry name" value="Dihydrodipicolinate Reductase, domain 2"/>
    <property type="match status" value="1"/>
</dbReference>
<name>A0ABX0XEW0_9BACT</name>
<dbReference type="SUPFAM" id="SSF55347">
    <property type="entry name" value="Glyceraldehyde-3-phosphate dehydrogenase-like, C-terminal domain"/>
    <property type="match status" value="1"/>
</dbReference>
<protein>
    <submittedName>
        <fullName evidence="4">Dehydrogenase</fullName>
    </submittedName>
</protein>
<dbReference type="PANTHER" id="PTHR43818:SF11">
    <property type="entry name" value="BCDNA.GH03377"/>
    <property type="match status" value="1"/>
</dbReference>
<evidence type="ECO:0000259" key="2">
    <source>
        <dbReference type="Pfam" id="PF01408"/>
    </source>
</evidence>
<proteinExistence type="predicted"/>
<evidence type="ECO:0000313" key="5">
    <source>
        <dbReference type="Proteomes" id="UP000770785"/>
    </source>
</evidence>